<dbReference type="Proteomes" id="UP000053555">
    <property type="component" value="Unassembled WGS sequence"/>
</dbReference>
<dbReference type="EMBL" id="KN643735">
    <property type="protein sequence ID" value="KHN43764.1"/>
    <property type="molecule type" value="Genomic_DNA"/>
</dbReference>
<reference evidence="1" key="1">
    <citation type="submission" date="2014-07" db="EMBL/GenBank/DDBJ databases">
        <title>Identification of a novel salt tolerance gene in wild soybean by whole-genome sequencing.</title>
        <authorList>
            <person name="Lam H.-M."/>
            <person name="Qi X."/>
            <person name="Li M.-W."/>
            <person name="Liu X."/>
            <person name="Xie M."/>
            <person name="Ni M."/>
            <person name="Xu X."/>
        </authorList>
    </citation>
    <scope>NUCLEOTIDE SEQUENCE [LARGE SCALE GENOMIC DNA]</scope>
    <source>
        <tissue evidence="1">Root</tissue>
    </source>
</reference>
<sequence>VFHQSQQGNVFQNGIAWRVGCRDKIKLWEDSWTIDDVPLITKYPRLYHISCQQKQFIQQMGSHTDAGWEWNFIWRRSLIDNEIDMADSFLGDIVGSLIQPHKRDNWVWKAYPNGQYSAQSAYNLLMGESIDENLDGIFEELWKLKIPSKTSFLHG</sequence>
<protein>
    <submittedName>
        <fullName evidence="1">Uncharacterized protein</fullName>
    </submittedName>
</protein>
<feature type="non-terminal residue" evidence="1">
    <location>
        <position position="155"/>
    </location>
</feature>
<gene>
    <name evidence="1" type="ORF">glysoja_043150</name>
</gene>
<accession>A0A0B2SHQ6</accession>
<name>A0A0B2SHQ6_GLYSO</name>
<organism evidence="1">
    <name type="scientific">Glycine soja</name>
    <name type="common">Wild soybean</name>
    <dbReference type="NCBI Taxonomy" id="3848"/>
    <lineage>
        <taxon>Eukaryota</taxon>
        <taxon>Viridiplantae</taxon>
        <taxon>Streptophyta</taxon>
        <taxon>Embryophyta</taxon>
        <taxon>Tracheophyta</taxon>
        <taxon>Spermatophyta</taxon>
        <taxon>Magnoliopsida</taxon>
        <taxon>eudicotyledons</taxon>
        <taxon>Gunneridae</taxon>
        <taxon>Pentapetalae</taxon>
        <taxon>rosids</taxon>
        <taxon>fabids</taxon>
        <taxon>Fabales</taxon>
        <taxon>Fabaceae</taxon>
        <taxon>Papilionoideae</taxon>
        <taxon>50 kb inversion clade</taxon>
        <taxon>NPAAA clade</taxon>
        <taxon>indigoferoid/millettioid clade</taxon>
        <taxon>Phaseoleae</taxon>
        <taxon>Glycine</taxon>
        <taxon>Glycine subgen. Soja</taxon>
    </lineage>
</organism>
<dbReference type="PANTHER" id="PTHR36617:SF11">
    <property type="entry name" value="PROTEIN, PUTATIVE-RELATED"/>
    <property type="match status" value="1"/>
</dbReference>
<feature type="non-terminal residue" evidence="1">
    <location>
        <position position="1"/>
    </location>
</feature>
<dbReference type="AlphaFoldDB" id="A0A0B2SHQ6"/>
<dbReference type="PANTHER" id="PTHR36617">
    <property type="entry name" value="PROTEIN, PUTATIVE-RELATED"/>
    <property type="match status" value="1"/>
</dbReference>
<evidence type="ECO:0000313" key="1">
    <source>
        <dbReference type="EMBL" id="KHN43764.1"/>
    </source>
</evidence>
<proteinExistence type="predicted"/>